<dbReference type="AlphaFoldDB" id="A0A381WJI2"/>
<protein>
    <submittedName>
        <fullName evidence="1">Uncharacterized protein</fullName>
    </submittedName>
</protein>
<gene>
    <name evidence="1" type="ORF">METZ01_LOCUS104937</name>
</gene>
<accession>A0A381WJI2</accession>
<dbReference type="EMBL" id="UINC01011860">
    <property type="protein sequence ID" value="SVA52083.1"/>
    <property type="molecule type" value="Genomic_DNA"/>
</dbReference>
<name>A0A381WJI2_9ZZZZ</name>
<reference evidence="1" key="1">
    <citation type="submission" date="2018-05" db="EMBL/GenBank/DDBJ databases">
        <authorList>
            <person name="Lanie J.A."/>
            <person name="Ng W.-L."/>
            <person name="Kazmierczak K.M."/>
            <person name="Andrzejewski T.M."/>
            <person name="Davidsen T.M."/>
            <person name="Wayne K.J."/>
            <person name="Tettelin H."/>
            <person name="Glass J.I."/>
            <person name="Rusch D."/>
            <person name="Podicherti R."/>
            <person name="Tsui H.-C.T."/>
            <person name="Winkler M.E."/>
        </authorList>
    </citation>
    <scope>NUCLEOTIDE SEQUENCE</scope>
</reference>
<sequence length="101" mass="11677">MKQYAKGIMTGLMMMITIFMLMATTQAKDDSLNSIMSNLDNYVQDKLGEDKAAGRFQLQSFQIERTHWHYMLDTANGKLYRLEPSRTPSNSKWIMVAESNF</sequence>
<evidence type="ECO:0000313" key="1">
    <source>
        <dbReference type="EMBL" id="SVA52083.1"/>
    </source>
</evidence>
<proteinExistence type="predicted"/>
<organism evidence="1">
    <name type="scientific">marine metagenome</name>
    <dbReference type="NCBI Taxonomy" id="408172"/>
    <lineage>
        <taxon>unclassified sequences</taxon>
        <taxon>metagenomes</taxon>
        <taxon>ecological metagenomes</taxon>
    </lineage>
</organism>